<dbReference type="PROSITE" id="PS00761">
    <property type="entry name" value="SPASE_I_3"/>
    <property type="match status" value="1"/>
</dbReference>
<feature type="region of interest" description="Disordered" evidence="8">
    <location>
        <begin position="1"/>
        <end position="22"/>
    </location>
</feature>
<evidence type="ECO:0000256" key="5">
    <source>
        <dbReference type="ARBA" id="ARBA00022801"/>
    </source>
</evidence>
<dbReference type="GO" id="GO:0009003">
    <property type="term" value="F:signal peptidase activity"/>
    <property type="evidence" value="ECO:0007669"/>
    <property type="project" value="UniProtKB-EC"/>
</dbReference>
<comment type="catalytic activity">
    <reaction evidence="1 7">
        <text>Cleavage of hydrophobic, N-terminal signal or leader sequences from secreted and periplasmic proteins.</text>
        <dbReference type="EC" id="3.4.21.89"/>
    </reaction>
</comment>
<name>A0A0P7ZR79_9CYAN</name>
<dbReference type="GO" id="GO:0006465">
    <property type="term" value="P:signal peptide processing"/>
    <property type="evidence" value="ECO:0007669"/>
    <property type="project" value="InterPro"/>
</dbReference>
<gene>
    <name evidence="10" type="primary">lepB</name>
    <name evidence="10" type="ORF">HLUCCA11_01025</name>
</gene>
<comment type="caution">
    <text evidence="10">The sequence shown here is derived from an EMBL/GenBank/DDBJ whole genome shotgun (WGS) entry which is preliminary data.</text>
</comment>
<dbReference type="NCBIfam" id="TIGR02227">
    <property type="entry name" value="sigpep_I_bact"/>
    <property type="match status" value="1"/>
</dbReference>
<dbReference type="CDD" id="cd06530">
    <property type="entry name" value="S26_SPase_I"/>
    <property type="match status" value="1"/>
</dbReference>
<keyword evidence="7" id="KW-0812">Transmembrane</keyword>
<dbReference type="GO" id="GO:0005886">
    <property type="term" value="C:plasma membrane"/>
    <property type="evidence" value="ECO:0007669"/>
    <property type="project" value="UniProtKB-SubCell"/>
</dbReference>
<comment type="similarity">
    <text evidence="3 7">Belongs to the peptidase S26 family.</text>
</comment>
<proteinExistence type="inferred from homology"/>
<evidence type="ECO:0000256" key="1">
    <source>
        <dbReference type="ARBA" id="ARBA00000677"/>
    </source>
</evidence>
<keyword evidence="7" id="KW-0645">Protease</keyword>
<dbReference type="PANTHER" id="PTHR43390">
    <property type="entry name" value="SIGNAL PEPTIDASE I"/>
    <property type="match status" value="1"/>
</dbReference>
<dbReference type="InterPro" id="IPR019758">
    <property type="entry name" value="Pept_S26A_signal_pept_1_CS"/>
</dbReference>
<evidence type="ECO:0000256" key="6">
    <source>
        <dbReference type="PIRSR" id="PIRSR600223-1"/>
    </source>
</evidence>
<evidence type="ECO:0000256" key="7">
    <source>
        <dbReference type="RuleBase" id="RU362042"/>
    </source>
</evidence>
<dbReference type="EMBL" id="LJZR01000001">
    <property type="protein sequence ID" value="KPQ37664.1"/>
    <property type="molecule type" value="Genomic_DNA"/>
</dbReference>
<feature type="domain" description="Peptidase S26" evidence="9">
    <location>
        <begin position="46"/>
        <end position="205"/>
    </location>
</feature>
<evidence type="ECO:0000259" key="9">
    <source>
        <dbReference type="Pfam" id="PF10502"/>
    </source>
</evidence>
<evidence type="ECO:0000256" key="3">
    <source>
        <dbReference type="ARBA" id="ARBA00009370"/>
    </source>
</evidence>
<dbReference type="Pfam" id="PF10502">
    <property type="entry name" value="Peptidase_S26"/>
    <property type="match status" value="1"/>
</dbReference>
<organism evidence="10 11">
    <name type="scientific">Phormidesmis priestleyi Ana</name>
    <dbReference type="NCBI Taxonomy" id="1666911"/>
    <lineage>
        <taxon>Bacteria</taxon>
        <taxon>Bacillati</taxon>
        <taxon>Cyanobacteriota</taxon>
        <taxon>Cyanophyceae</taxon>
        <taxon>Leptolyngbyales</taxon>
        <taxon>Leptolyngbyaceae</taxon>
        <taxon>Phormidesmis</taxon>
    </lineage>
</organism>
<reference evidence="10 11" key="1">
    <citation type="submission" date="2015-09" db="EMBL/GenBank/DDBJ databases">
        <title>Identification and resolution of microdiversity through metagenomic sequencing of parallel consortia.</title>
        <authorList>
            <person name="Nelson W.C."/>
            <person name="Romine M.F."/>
            <person name="Lindemann S.R."/>
        </authorList>
    </citation>
    <scope>NUCLEOTIDE SEQUENCE [LARGE SCALE GENOMIC DNA]</scope>
    <source>
        <strain evidence="10">Ana</strain>
    </source>
</reference>
<protein>
    <recommendedName>
        <fullName evidence="4 7">Signal peptidase I</fullName>
        <ecNumber evidence="4 7">3.4.21.89</ecNumber>
    </recommendedName>
</protein>
<dbReference type="Gene3D" id="2.10.109.10">
    <property type="entry name" value="Umud Fragment, subunit A"/>
    <property type="match status" value="1"/>
</dbReference>
<dbReference type="PROSITE" id="PS00760">
    <property type="entry name" value="SPASE_I_2"/>
    <property type="match status" value="1"/>
</dbReference>
<dbReference type="GO" id="GO:0004252">
    <property type="term" value="F:serine-type endopeptidase activity"/>
    <property type="evidence" value="ECO:0007669"/>
    <property type="project" value="InterPro"/>
</dbReference>
<accession>A0A0P7ZR79</accession>
<feature type="transmembrane region" description="Helical" evidence="7">
    <location>
        <begin position="48"/>
        <end position="65"/>
    </location>
</feature>
<dbReference type="InterPro" id="IPR019533">
    <property type="entry name" value="Peptidase_S26"/>
</dbReference>
<evidence type="ECO:0000256" key="4">
    <source>
        <dbReference type="ARBA" id="ARBA00013208"/>
    </source>
</evidence>
<keyword evidence="7" id="KW-1133">Transmembrane helix</keyword>
<keyword evidence="5 7" id="KW-0378">Hydrolase</keyword>
<dbReference type="InterPro" id="IPR000223">
    <property type="entry name" value="Pept_S26A_signal_pept_1"/>
</dbReference>
<keyword evidence="7" id="KW-0472">Membrane</keyword>
<evidence type="ECO:0000313" key="11">
    <source>
        <dbReference type="Proteomes" id="UP000050465"/>
    </source>
</evidence>
<dbReference type="AlphaFoldDB" id="A0A0P7ZR79"/>
<dbReference type="EC" id="3.4.21.89" evidence="4 7"/>
<comment type="subcellular location">
    <subcellularLocation>
        <location evidence="2">Cell membrane</location>
        <topology evidence="2">Single-pass type II membrane protein</topology>
    </subcellularLocation>
    <subcellularLocation>
        <location evidence="7">Membrane</location>
        <topology evidence="7">Single-pass type II membrane protein</topology>
    </subcellularLocation>
</comment>
<dbReference type="SUPFAM" id="SSF51306">
    <property type="entry name" value="LexA/Signal peptidase"/>
    <property type="match status" value="1"/>
</dbReference>
<dbReference type="Proteomes" id="UP000050465">
    <property type="component" value="Unassembled WGS sequence"/>
</dbReference>
<evidence type="ECO:0000256" key="2">
    <source>
        <dbReference type="ARBA" id="ARBA00004401"/>
    </source>
</evidence>
<dbReference type="STRING" id="1666911.HLUCCA11_01025"/>
<sequence>MSIEEKGLEPAPAVNSEVGNEATDKAFKEANSSTVRSIRWQKILTDNVRLVTVALAIALVVRFFIAEPRYIPSPSMVPTLAVGDRLLVEKVSYRFEPPHRGDIIVFEPPPQLQEYGYSASQAFIKRVIGLPGETVKVTQGQVFINNESLSESYILESPVYEMPPVRVPASSLFVMGDNRNDSNDSHVWGFLPVENAIGRAAFRFWPLEKVGWVAKNPRNPI</sequence>
<feature type="active site" evidence="6">
    <location>
        <position position="125"/>
    </location>
</feature>
<dbReference type="InterPro" id="IPR036286">
    <property type="entry name" value="LexA/Signal_pep-like_sf"/>
</dbReference>
<dbReference type="InterPro" id="IPR019757">
    <property type="entry name" value="Pept_S26A_signal_pept_1_Lys-AS"/>
</dbReference>
<evidence type="ECO:0000313" key="10">
    <source>
        <dbReference type="EMBL" id="KPQ37664.1"/>
    </source>
</evidence>
<dbReference type="PATRIC" id="fig|1666911.3.peg.2595"/>
<feature type="active site" evidence="6">
    <location>
        <position position="75"/>
    </location>
</feature>
<dbReference type="PRINTS" id="PR00727">
    <property type="entry name" value="LEADERPTASE"/>
</dbReference>
<dbReference type="PANTHER" id="PTHR43390:SF1">
    <property type="entry name" value="CHLOROPLAST PROCESSING PEPTIDASE"/>
    <property type="match status" value="1"/>
</dbReference>
<evidence type="ECO:0000256" key="8">
    <source>
        <dbReference type="SAM" id="MobiDB-lite"/>
    </source>
</evidence>